<dbReference type="EMBL" id="PQFF01000317">
    <property type="protein sequence ID" value="RHZ61419.1"/>
    <property type="molecule type" value="Genomic_DNA"/>
</dbReference>
<keyword evidence="2" id="KW-1185">Reference proteome</keyword>
<comment type="caution">
    <text evidence="1">The sequence shown here is derived from an EMBL/GenBank/DDBJ whole genome shotgun (WGS) entry which is preliminary data.</text>
</comment>
<evidence type="ECO:0000313" key="1">
    <source>
        <dbReference type="EMBL" id="RHZ61419.1"/>
    </source>
</evidence>
<proteinExistence type="predicted"/>
<dbReference type="AlphaFoldDB" id="A0A397HF10"/>
<protein>
    <submittedName>
        <fullName evidence="1">Uncharacterized protein</fullName>
    </submittedName>
</protein>
<organism evidence="1 2">
    <name type="scientific">Diversispora epigaea</name>
    <dbReference type="NCBI Taxonomy" id="1348612"/>
    <lineage>
        <taxon>Eukaryota</taxon>
        <taxon>Fungi</taxon>
        <taxon>Fungi incertae sedis</taxon>
        <taxon>Mucoromycota</taxon>
        <taxon>Glomeromycotina</taxon>
        <taxon>Glomeromycetes</taxon>
        <taxon>Diversisporales</taxon>
        <taxon>Diversisporaceae</taxon>
        <taxon>Diversispora</taxon>
    </lineage>
</organism>
<sequence length="159" mass="18510">MKIIEKSNQYLQHLKMHEQFHYQMILKENIKEQLKSRGILRGSDAKKKYLIKELEVELAKETLSKISDNIESPSNILNSDNNKGKNFSKNKNKSIIDPSSQFSLWSLICGWALKSMQKYGKKGGGKHISKKVWNLLQEYFLEGNIDKSERHTAESMFFN</sequence>
<evidence type="ECO:0000313" key="2">
    <source>
        <dbReference type="Proteomes" id="UP000266861"/>
    </source>
</evidence>
<dbReference type="OrthoDB" id="2441667at2759"/>
<name>A0A397HF10_9GLOM</name>
<gene>
    <name evidence="1" type="ORF">Glove_347g11</name>
</gene>
<reference evidence="1 2" key="1">
    <citation type="submission" date="2018-08" db="EMBL/GenBank/DDBJ databases">
        <title>Genome and evolution of the arbuscular mycorrhizal fungus Diversispora epigaea (formerly Glomus versiforme) and its bacterial endosymbionts.</title>
        <authorList>
            <person name="Sun X."/>
            <person name="Fei Z."/>
            <person name="Harrison M."/>
        </authorList>
    </citation>
    <scope>NUCLEOTIDE SEQUENCE [LARGE SCALE GENOMIC DNA]</scope>
    <source>
        <strain evidence="1 2">IT104</strain>
    </source>
</reference>
<dbReference type="Proteomes" id="UP000266861">
    <property type="component" value="Unassembled WGS sequence"/>
</dbReference>
<accession>A0A397HF10</accession>